<sequence length="191" mass="20773">MRSSSADDGIPYPDGKTNADLDHEVGATKATNDHYLCLWGTPSRWDPSNQNWFDELVDNFASDIHGSTANIIDEHAVDYLLQSGIIVVECGKGTTTCSVGAGFASDERRLNAMFTRHKCPLVIFSGIDTVDYKGKGKGKAERTMTLLQGCTLSVPRRHIWVAMGLGKSLPALLATLLLREVDSRGFITAAK</sequence>
<feature type="region of interest" description="Disordered" evidence="1">
    <location>
        <begin position="1"/>
        <end position="21"/>
    </location>
</feature>
<keyword evidence="3" id="KW-1185">Reference proteome</keyword>
<evidence type="ECO:0000313" key="2">
    <source>
        <dbReference type="EMBL" id="CEI40795.1"/>
    </source>
</evidence>
<name>A0A2L2T8W8_9HYPO</name>
<reference evidence="3" key="1">
    <citation type="submission" date="2014-10" db="EMBL/GenBank/DDBJ databases">
        <authorList>
            <person name="King R."/>
        </authorList>
    </citation>
    <scope>NUCLEOTIDE SEQUENCE [LARGE SCALE GENOMIC DNA]</scope>
    <source>
        <strain evidence="3">A3/5</strain>
    </source>
</reference>
<evidence type="ECO:0000313" key="3">
    <source>
        <dbReference type="Proteomes" id="UP000245910"/>
    </source>
</evidence>
<dbReference type="EMBL" id="LN649232">
    <property type="protein sequence ID" value="CEI40795.1"/>
    <property type="molecule type" value="Genomic_DNA"/>
</dbReference>
<protein>
    <submittedName>
        <fullName evidence="2">Uncharacterized protein</fullName>
    </submittedName>
</protein>
<dbReference type="Proteomes" id="UP000245910">
    <property type="component" value="Chromosome IIII"/>
</dbReference>
<accession>A0A2L2T8W8</accession>
<organism evidence="2 3">
    <name type="scientific">Fusarium venenatum</name>
    <dbReference type="NCBI Taxonomy" id="56646"/>
    <lineage>
        <taxon>Eukaryota</taxon>
        <taxon>Fungi</taxon>
        <taxon>Dikarya</taxon>
        <taxon>Ascomycota</taxon>
        <taxon>Pezizomycotina</taxon>
        <taxon>Sordariomycetes</taxon>
        <taxon>Hypocreomycetidae</taxon>
        <taxon>Hypocreales</taxon>
        <taxon>Nectriaceae</taxon>
        <taxon>Fusarium</taxon>
    </lineage>
</organism>
<evidence type="ECO:0000256" key="1">
    <source>
        <dbReference type="SAM" id="MobiDB-lite"/>
    </source>
</evidence>
<dbReference type="OrthoDB" id="6513042at2759"/>
<dbReference type="AlphaFoldDB" id="A0A2L2T8W8"/>
<proteinExistence type="predicted"/>